<dbReference type="EC" id="3.1.3.-" evidence="2"/>
<evidence type="ECO:0000313" key="2">
    <source>
        <dbReference type="EMBL" id="MBE1610326.1"/>
    </source>
</evidence>
<keyword evidence="1 2" id="KW-0378">Hydrolase</keyword>
<dbReference type="SUPFAM" id="SSF53254">
    <property type="entry name" value="Phosphoglycerate mutase-like"/>
    <property type="match status" value="1"/>
</dbReference>
<organism evidence="2 3">
    <name type="scientific">Actinopolymorpha pittospori</name>
    <dbReference type="NCBI Taxonomy" id="648752"/>
    <lineage>
        <taxon>Bacteria</taxon>
        <taxon>Bacillati</taxon>
        <taxon>Actinomycetota</taxon>
        <taxon>Actinomycetes</taxon>
        <taxon>Propionibacteriales</taxon>
        <taxon>Actinopolymorphaceae</taxon>
        <taxon>Actinopolymorpha</taxon>
    </lineage>
</organism>
<evidence type="ECO:0000313" key="3">
    <source>
        <dbReference type="Proteomes" id="UP000638648"/>
    </source>
</evidence>
<dbReference type="RefSeq" id="WP_192753712.1">
    <property type="nucleotide sequence ID" value="NZ_BAABJL010000095.1"/>
</dbReference>
<dbReference type="Pfam" id="PF00300">
    <property type="entry name" value="His_Phos_1"/>
    <property type="match status" value="1"/>
</dbReference>
<dbReference type="SMART" id="SM00855">
    <property type="entry name" value="PGAM"/>
    <property type="match status" value="1"/>
</dbReference>
<dbReference type="InterPro" id="IPR051021">
    <property type="entry name" value="Mito_Ser/Thr_phosphatase"/>
</dbReference>
<comment type="caution">
    <text evidence="2">The sequence shown here is derived from an EMBL/GenBank/DDBJ whole genome shotgun (WGS) entry which is preliminary data.</text>
</comment>
<dbReference type="PANTHER" id="PTHR20935">
    <property type="entry name" value="PHOSPHOGLYCERATE MUTASE-RELATED"/>
    <property type="match status" value="1"/>
</dbReference>
<gene>
    <name evidence="2" type="ORF">HEB94_007174</name>
</gene>
<proteinExistence type="predicted"/>
<dbReference type="PANTHER" id="PTHR20935:SF1">
    <property type="entry name" value="SLL1549 PROTEIN"/>
    <property type="match status" value="1"/>
</dbReference>
<protein>
    <submittedName>
        <fullName evidence="2">Phosphohistidine phosphatase</fullName>
        <ecNumber evidence="2">3.1.3.-</ecNumber>
    </submittedName>
</protein>
<name>A0A927N0F3_9ACTN</name>
<sequence>MGTVIRRLLLLRHGKADTPLGVTDRDRPLAGRGHRQAEYAGAQVRAQGTMPDLAVVSPALRTRETWEAFAAALPTPPKLDIDQRLYANTVDDLLEVITGVPEDVGTLLVVGHNPSIGGLASTLDDDPPPSLHRALDDGYPTGTLAEFTLNVPWPDVAPGAGQLRAVIRRP</sequence>
<dbReference type="InterPro" id="IPR013078">
    <property type="entry name" value="His_Pase_superF_clade-1"/>
</dbReference>
<dbReference type="CDD" id="cd07067">
    <property type="entry name" value="HP_PGM_like"/>
    <property type="match status" value="1"/>
</dbReference>
<reference evidence="2" key="1">
    <citation type="submission" date="2020-10" db="EMBL/GenBank/DDBJ databases">
        <title>Sequencing the genomes of 1000 actinobacteria strains.</title>
        <authorList>
            <person name="Klenk H.-P."/>
        </authorList>
    </citation>
    <scope>NUCLEOTIDE SEQUENCE</scope>
    <source>
        <strain evidence="2">DSM 45354</strain>
    </source>
</reference>
<dbReference type="Gene3D" id="3.40.50.1240">
    <property type="entry name" value="Phosphoglycerate mutase-like"/>
    <property type="match status" value="1"/>
</dbReference>
<dbReference type="InterPro" id="IPR029033">
    <property type="entry name" value="His_PPase_superfam"/>
</dbReference>
<dbReference type="Proteomes" id="UP000638648">
    <property type="component" value="Unassembled WGS sequence"/>
</dbReference>
<dbReference type="EMBL" id="JADBEM010000001">
    <property type="protein sequence ID" value="MBE1610326.1"/>
    <property type="molecule type" value="Genomic_DNA"/>
</dbReference>
<accession>A0A927N0F3</accession>
<dbReference type="GO" id="GO:0016787">
    <property type="term" value="F:hydrolase activity"/>
    <property type="evidence" value="ECO:0007669"/>
    <property type="project" value="UniProtKB-KW"/>
</dbReference>
<dbReference type="AlphaFoldDB" id="A0A927N0F3"/>
<keyword evidence="3" id="KW-1185">Reference proteome</keyword>
<evidence type="ECO:0000256" key="1">
    <source>
        <dbReference type="ARBA" id="ARBA00022801"/>
    </source>
</evidence>